<name>A0AA38IM56_9CUCU</name>
<dbReference type="SMART" id="SM00020">
    <property type="entry name" value="Tryp_SPc"/>
    <property type="match status" value="1"/>
</dbReference>
<feature type="chain" id="PRO_5041452786" description="Peptidase S1 domain-containing protein" evidence="2">
    <location>
        <begin position="23"/>
        <end position="264"/>
    </location>
</feature>
<evidence type="ECO:0000256" key="2">
    <source>
        <dbReference type="SAM" id="SignalP"/>
    </source>
</evidence>
<dbReference type="PRINTS" id="PR00722">
    <property type="entry name" value="CHYMOTRYPSIN"/>
</dbReference>
<dbReference type="InterPro" id="IPR001254">
    <property type="entry name" value="Trypsin_dom"/>
</dbReference>
<dbReference type="PROSITE" id="PS50240">
    <property type="entry name" value="TRYPSIN_DOM"/>
    <property type="match status" value="1"/>
</dbReference>
<reference evidence="4" key="1">
    <citation type="journal article" date="2023" name="G3 (Bethesda)">
        <title>Whole genome assemblies of Zophobas morio and Tenebrio molitor.</title>
        <authorList>
            <person name="Kaur S."/>
            <person name="Stinson S.A."/>
            <person name="diCenzo G.C."/>
        </authorList>
    </citation>
    <scope>NUCLEOTIDE SEQUENCE</scope>
    <source>
        <strain evidence="4">QUZm001</strain>
    </source>
</reference>
<evidence type="ECO:0000313" key="5">
    <source>
        <dbReference type="Proteomes" id="UP001168821"/>
    </source>
</evidence>
<evidence type="ECO:0000313" key="4">
    <source>
        <dbReference type="EMBL" id="KAJ3656367.1"/>
    </source>
</evidence>
<feature type="signal peptide" evidence="2">
    <location>
        <begin position="1"/>
        <end position="22"/>
    </location>
</feature>
<dbReference type="PANTHER" id="PTHR24260">
    <property type="match status" value="1"/>
</dbReference>
<dbReference type="InterPro" id="IPR001314">
    <property type="entry name" value="Peptidase_S1A"/>
</dbReference>
<dbReference type="GO" id="GO:0004252">
    <property type="term" value="F:serine-type endopeptidase activity"/>
    <property type="evidence" value="ECO:0007669"/>
    <property type="project" value="InterPro"/>
</dbReference>
<dbReference type="GO" id="GO:0006508">
    <property type="term" value="P:proteolysis"/>
    <property type="evidence" value="ECO:0007669"/>
    <property type="project" value="InterPro"/>
</dbReference>
<proteinExistence type="predicted"/>
<dbReference type="FunFam" id="2.40.10.10:FF:000068">
    <property type="entry name" value="transmembrane protease serine 2"/>
    <property type="match status" value="1"/>
</dbReference>
<protein>
    <recommendedName>
        <fullName evidence="3">Peptidase S1 domain-containing protein</fullName>
    </recommendedName>
</protein>
<dbReference type="AlphaFoldDB" id="A0AA38IM56"/>
<keyword evidence="1" id="KW-1015">Disulfide bond</keyword>
<evidence type="ECO:0000256" key="1">
    <source>
        <dbReference type="ARBA" id="ARBA00023157"/>
    </source>
</evidence>
<keyword evidence="5" id="KW-1185">Reference proteome</keyword>
<dbReference type="CDD" id="cd00190">
    <property type="entry name" value="Tryp_SPc"/>
    <property type="match status" value="1"/>
</dbReference>
<keyword evidence="2" id="KW-0732">Signal</keyword>
<comment type="caution">
    <text evidence="4">The sequence shown here is derived from an EMBL/GenBank/DDBJ whole genome shotgun (WGS) entry which is preliminary data.</text>
</comment>
<dbReference type="InterPro" id="IPR043504">
    <property type="entry name" value="Peptidase_S1_PA_chymotrypsin"/>
</dbReference>
<dbReference type="EMBL" id="JALNTZ010000004">
    <property type="protein sequence ID" value="KAJ3656367.1"/>
    <property type="molecule type" value="Genomic_DNA"/>
</dbReference>
<accession>A0AA38IM56</accession>
<organism evidence="4 5">
    <name type="scientific">Zophobas morio</name>
    <dbReference type="NCBI Taxonomy" id="2755281"/>
    <lineage>
        <taxon>Eukaryota</taxon>
        <taxon>Metazoa</taxon>
        <taxon>Ecdysozoa</taxon>
        <taxon>Arthropoda</taxon>
        <taxon>Hexapoda</taxon>
        <taxon>Insecta</taxon>
        <taxon>Pterygota</taxon>
        <taxon>Neoptera</taxon>
        <taxon>Endopterygota</taxon>
        <taxon>Coleoptera</taxon>
        <taxon>Polyphaga</taxon>
        <taxon>Cucujiformia</taxon>
        <taxon>Tenebrionidae</taxon>
        <taxon>Zophobas</taxon>
    </lineage>
</organism>
<dbReference type="InterPro" id="IPR051333">
    <property type="entry name" value="CLIP_Serine_Protease"/>
</dbReference>
<dbReference type="SUPFAM" id="SSF50494">
    <property type="entry name" value="Trypsin-like serine proteases"/>
    <property type="match status" value="1"/>
</dbReference>
<sequence>MTKYCVFLCITLLCVIPAQISSHRISGRIIGGHNANAGQFPFAAAIYKSTPDGTFFCSGALVLSRWVLTAGQCVDGAVTFNIRLGSNNLSANDPNALRVATDIYYLHPDYDPLTLVNDIGMIEFRMSITYTEYIRPVNIVPSTSLPNYSSVATLGWGQTSDATAGLVDDLQYVFLITLTTEECQLVFGNQISDNMVCAGGNYNEGTCRGDLGSPLIQYGGSSSLVYLVGVSSFISSNGCESTDPSGFTRASPYIGWINNITSST</sequence>
<dbReference type="Pfam" id="PF00089">
    <property type="entry name" value="Trypsin"/>
    <property type="match status" value="1"/>
</dbReference>
<dbReference type="Gene3D" id="2.40.10.10">
    <property type="entry name" value="Trypsin-like serine proteases"/>
    <property type="match status" value="1"/>
</dbReference>
<gene>
    <name evidence="4" type="ORF">Zmor_015450</name>
</gene>
<dbReference type="Proteomes" id="UP001168821">
    <property type="component" value="Unassembled WGS sequence"/>
</dbReference>
<dbReference type="PANTHER" id="PTHR24260:SF136">
    <property type="entry name" value="GH08193P-RELATED"/>
    <property type="match status" value="1"/>
</dbReference>
<feature type="domain" description="Peptidase S1" evidence="3">
    <location>
        <begin position="29"/>
        <end position="262"/>
    </location>
</feature>
<dbReference type="InterPro" id="IPR009003">
    <property type="entry name" value="Peptidase_S1_PA"/>
</dbReference>
<evidence type="ECO:0000259" key="3">
    <source>
        <dbReference type="PROSITE" id="PS50240"/>
    </source>
</evidence>